<accession>A0AAD4CWV7</accession>
<dbReference type="InterPro" id="IPR026893">
    <property type="entry name" value="Tyr/Ser_Pase_IphP-type"/>
</dbReference>
<keyword evidence="2" id="KW-1185">Reference proteome</keyword>
<dbReference type="Gene3D" id="3.90.190.10">
    <property type="entry name" value="Protein tyrosine phosphatase superfamily"/>
    <property type="match status" value="1"/>
</dbReference>
<dbReference type="GO" id="GO:0004721">
    <property type="term" value="F:phosphoprotein phosphatase activity"/>
    <property type="evidence" value="ECO:0007669"/>
    <property type="project" value="InterPro"/>
</dbReference>
<comment type="caution">
    <text evidence="1">The sequence shown here is derived from an EMBL/GenBank/DDBJ whole genome shotgun (WGS) entry which is preliminary data.</text>
</comment>
<organism evidence="1 2">
    <name type="scientific">Aspergillus nanangensis</name>
    <dbReference type="NCBI Taxonomy" id="2582783"/>
    <lineage>
        <taxon>Eukaryota</taxon>
        <taxon>Fungi</taxon>
        <taxon>Dikarya</taxon>
        <taxon>Ascomycota</taxon>
        <taxon>Pezizomycotina</taxon>
        <taxon>Eurotiomycetes</taxon>
        <taxon>Eurotiomycetidae</taxon>
        <taxon>Eurotiales</taxon>
        <taxon>Aspergillaceae</taxon>
        <taxon>Aspergillus</taxon>
        <taxon>Aspergillus subgen. Circumdati</taxon>
    </lineage>
</organism>
<dbReference type="InterPro" id="IPR029021">
    <property type="entry name" value="Prot-tyrosine_phosphatase-like"/>
</dbReference>
<dbReference type="SUPFAM" id="SSF52799">
    <property type="entry name" value="(Phosphotyrosine protein) phosphatases II"/>
    <property type="match status" value="1"/>
</dbReference>
<evidence type="ECO:0000313" key="1">
    <source>
        <dbReference type="EMBL" id="KAF9894210.1"/>
    </source>
</evidence>
<proteinExistence type="predicted"/>
<evidence type="ECO:0000313" key="2">
    <source>
        <dbReference type="Proteomes" id="UP001194746"/>
    </source>
</evidence>
<dbReference type="Pfam" id="PF13350">
    <property type="entry name" value="Y_phosphatase3"/>
    <property type="match status" value="1"/>
</dbReference>
<protein>
    <recommendedName>
        <fullName evidence="3">Tyrosine specific protein phosphatases domain-containing protein</fullName>
    </recommendedName>
</protein>
<sequence length="292" mass="32041">MEPSTDISLADLAKLEITHSIPEDVLQKALSTQPFIGVPGAINIRDLGVLGAPYIRPGLVYRSGMLGHLTDEGKAQLYNDMGVRLILDLRSDGERTTSPPPQIPGIKIAWVPSEKAQTPADLNVFAGENGGEVGYRQIYLDMLDVYAPSYQYVLEYLRDEAGDGKGVLFHCSGKWGFSYHSYLSGKDRTGVLSAILLGLAGASDAAIAADYTLTRIGIEPRKSLFHQALLNWRPEWSVDAPGWTQFSNIKASYMLGFLDAMRDTYGGVEGYVRSHLGFSEEDIKKIQVALRQ</sequence>
<dbReference type="Proteomes" id="UP001194746">
    <property type="component" value="Unassembled WGS sequence"/>
</dbReference>
<name>A0AAD4CWV7_ASPNN</name>
<dbReference type="EMBL" id="VCAU01000004">
    <property type="protein sequence ID" value="KAF9894210.1"/>
    <property type="molecule type" value="Genomic_DNA"/>
</dbReference>
<reference evidence="1" key="2">
    <citation type="submission" date="2020-02" db="EMBL/GenBank/DDBJ databases">
        <authorList>
            <person name="Gilchrist C.L.M."/>
            <person name="Chooi Y.-H."/>
        </authorList>
    </citation>
    <scope>NUCLEOTIDE SEQUENCE</scope>
    <source>
        <strain evidence="1">MST-FP2251</strain>
    </source>
</reference>
<reference evidence="1" key="1">
    <citation type="journal article" date="2019" name="Beilstein J. Org. Chem.">
        <title>Nanangenines: drimane sesquiterpenoids as the dominant metabolite cohort of a novel Australian fungus, Aspergillus nanangensis.</title>
        <authorList>
            <person name="Lacey H.J."/>
            <person name="Gilchrist C.L.M."/>
            <person name="Crombie A."/>
            <person name="Kalaitzis J.A."/>
            <person name="Vuong D."/>
            <person name="Rutledge P.J."/>
            <person name="Turner P."/>
            <person name="Pitt J.I."/>
            <person name="Lacey E."/>
            <person name="Chooi Y.H."/>
            <person name="Piggott A.M."/>
        </authorList>
    </citation>
    <scope>NUCLEOTIDE SEQUENCE</scope>
    <source>
        <strain evidence="1">MST-FP2251</strain>
    </source>
</reference>
<dbReference type="AlphaFoldDB" id="A0AAD4CWV7"/>
<evidence type="ECO:0008006" key="3">
    <source>
        <dbReference type="Google" id="ProtNLM"/>
    </source>
</evidence>
<gene>
    <name evidence="1" type="ORF">FE257_007712</name>
</gene>